<geneLocation type="plasmid" evidence="2">
    <name>unnamed1</name>
</geneLocation>
<protein>
    <submittedName>
        <fullName evidence="2">Uncharacterized protein</fullName>
    </submittedName>
</protein>
<gene>
    <name evidence="2" type="ORF">HYN69_18795</name>
</gene>
<name>A0A2S0USE1_9RHOB</name>
<feature type="region of interest" description="Disordered" evidence="1">
    <location>
        <begin position="1"/>
        <end position="66"/>
    </location>
</feature>
<evidence type="ECO:0000313" key="2">
    <source>
        <dbReference type="EMBL" id="AWB50725.1"/>
    </source>
</evidence>
<keyword evidence="3" id="KW-1185">Reference proteome</keyword>
<dbReference type="Proteomes" id="UP000244496">
    <property type="component" value="Plasmid unnamed1"/>
</dbReference>
<reference evidence="2 3" key="1">
    <citation type="submission" date="2018-04" db="EMBL/GenBank/DDBJ databases">
        <title>Genome sequencing of Gemmobacter.</title>
        <authorList>
            <person name="Yi H."/>
            <person name="Baek M.-G."/>
        </authorList>
    </citation>
    <scope>NUCLEOTIDE SEQUENCE [LARGE SCALE GENOMIC DNA]</scope>
    <source>
        <strain evidence="2 3">HYN0069</strain>
        <plasmid evidence="3">Plasmid unnamed1</plasmid>
    </source>
</reference>
<evidence type="ECO:0000256" key="1">
    <source>
        <dbReference type="SAM" id="MobiDB-lite"/>
    </source>
</evidence>
<sequence length="66" mass="7148">MLAISAVKGAKRAQAMQTAERTRVNRSAGPVRAAGPESMEFPPDRWDIVDEQSDQSFPASDPPGTY</sequence>
<evidence type="ECO:0000313" key="3">
    <source>
        <dbReference type="Proteomes" id="UP000244496"/>
    </source>
</evidence>
<dbReference type="KEGG" id="geh:HYN69_18795"/>
<proteinExistence type="predicted"/>
<organism evidence="2 3">
    <name type="scientific">Paragemmobacter aquarius</name>
    <dbReference type="NCBI Taxonomy" id="2169400"/>
    <lineage>
        <taxon>Bacteria</taxon>
        <taxon>Pseudomonadati</taxon>
        <taxon>Pseudomonadota</taxon>
        <taxon>Alphaproteobacteria</taxon>
        <taxon>Rhodobacterales</taxon>
        <taxon>Paracoccaceae</taxon>
        <taxon>Paragemmobacter</taxon>
    </lineage>
</organism>
<dbReference type="EMBL" id="CP028919">
    <property type="protein sequence ID" value="AWB50725.1"/>
    <property type="molecule type" value="Genomic_DNA"/>
</dbReference>
<dbReference type="OrthoDB" id="7873635at2"/>
<keyword evidence="2" id="KW-0614">Plasmid</keyword>
<dbReference type="AlphaFoldDB" id="A0A2S0USE1"/>
<accession>A0A2S0USE1</accession>